<dbReference type="InterPro" id="IPR001811">
    <property type="entry name" value="Chemokine_IL8-like_dom"/>
</dbReference>
<feature type="domain" description="Chemokine interleukin-8-like" evidence="3">
    <location>
        <begin position="29"/>
        <end position="80"/>
    </location>
</feature>
<protein>
    <recommendedName>
        <fullName evidence="3">Chemokine interleukin-8-like domain-containing protein</fullName>
    </recommendedName>
</protein>
<accession>A0A3Q2XA88</accession>
<name>A0A3Q2XA88_HIPCM</name>
<dbReference type="Proteomes" id="UP000264820">
    <property type="component" value="Unplaced"/>
</dbReference>
<dbReference type="SUPFAM" id="SSF54117">
    <property type="entry name" value="Interleukin 8-like chemokines"/>
    <property type="match status" value="1"/>
</dbReference>
<dbReference type="Pfam" id="PF00048">
    <property type="entry name" value="IL8"/>
    <property type="match status" value="1"/>
</dbReference>
<dbReference type="GO" id="GO:0006955">
    <property type="term" value="P:immune response"/>
    <property type="evidence" value="ECO:0007669"/>
    <property type="project" value="InterPro"/>
</dbReference>
<proteinExistence type="predicted"/>
<reference evidence="4" key="1">
    <citation type="submission" date="2025-08" db="UniProtKB">
        <authorList>
            <consortium name="Ensembl"/>
        </authorList>
    </citation>
    <scope>IDENTIFICATION</scope>
</reference>
<dbReference type="InterPro" id="IPR036048">
    <property type="entry name" value="Interleukin_8-like_sf"/>
</dbReference>
<evidence type="ECO:0000256" key="1">
    <source>
        <dbReference type="ARBA" id="ARBA00022514"/>
    </source>
</evidence>
<reference evidence="4" key="2">
    <citation type="submission" date="2025-09" db="UniProtKB">
        <authorList>
            <consortium name="Ensembl"/>
        </authorList>
    </citation>
    <scope>IDENTIFICATION</scope>
</reference>
<dbReference type="AlphaFoldDB" id="A0A3Q2XA88"/>
<dbReference type="GO" id="GO:0005615">
    <property type="term" value="C:extracellular space"/>
    <property type="evidence" value="ECO:0007669"/>
    <property type="project" value="UniProtKB-KW"/>
</dbReference>
<evidence type="ECO:0000256" key="2">
    <source>
        <dbReference type="SAM" id="SignalP"/>
    </source>
</evidence>
<feature type="chain" id="PRO_5018614097" description="Chemokine interleukin-8-like domain-containing protein" evidence="2">
    <location>
        <begin position="24"/>
        <end position="109"/>
    </location>
</feature>
<keyword evidence="2" id="KW-0732">Signal</keyword>
<sequence>MQVNTARLACVALFIGYLALAAAGIKMTSCCTRSTLGPISAPIIGYRIQRKNLPCIRAIVFETTEGEVCSHWKQDWIIKKVMELERSLGSQMLRQCPLTVLKPRCAHPH</sequence>
<evidence type="ECO:0000313" key="4">
    <source>
        <dbReference type="Ensembl" id="ENSHCOP00000000828.1"/>
    </source>
</evidence>
<keyword evidence="5" id="KW-1185">Reference proteome</keyword>
<dbReference type="Gene3D" id="2.40.50.40">
    <property type="match status" value="1"/>
</dbReference>
<dbReference type="Ensembl" id="ENSHCOT00000013111.1">
    <property type="protein sequence ID" value="ENSHCOP00000000828.1"/>
    <property type="gene ID" value="ENSHCOG00000001716.1"/>
</dbReference>
<dbReference type="GeneTree" id="ENSGT00940000171842"/>
<dbReference type="GO" id="GO:0008009">
    <property type="term" value="F:chemokine activity"/>
    <property type="evidence" value="ECO:0007669"/>
    <property type="project" value="InterPro"/>
</dbReference>
<keyword evidence="1" id="KW-0202">Cytokine</keyword>
<evidence type="ECO:0000259" key="3">
    <source>
        <dbReference type="Pfam" id="PF00048"/>
    </source>
</evidence>
<organism evidence="4 5">
    <name type="scientific">Hippocampus comes</name>
    <name type="common">Tiger tail seahorse</name>
    <dbReference type="NCBI Taxonomy" id="109280"/>
    <lineage>
        <taxon>Eukaryota</taxon>
        <taxon>Metazoa</taxon>
        <taxon>Chordata</taxon>
        <taxon>Craniata</taxon>
        <taxon>Vertebrata</taxon>
        <taxon>Euteleostomi</taxon>
        <taxon>Actinopterygii</taxon>
        <taxon>Neopterygii</taxon>
        <taxon>Teleostei</taxon>
        <taxon>Neoteleostei</taxon>
        <taxon>Acanthomorphata</taxon>
        <taxon>Syngnathiaria</taxon>
        <taxon>Syngnathiformes</taxon>
        <taxon>Syngnathoidei</taxon>
        <taxon>Syngnathidae</taxon>
        <taxon>Hippocampus</taxon>
    </lineage>
</organism>
<feature type="signal peptide" evidence="2">
    <location>
        <begin position="1"/>
        <end position="23"/>
    </location>
</feature>
<evidence type="ECO:0000313" key="5">
    <source>
        <dbReference type="Proteomes" id="UP000264820"/>
    </source>
</evidence>